<keyword evidence="1" id="KW-0732">Signal</keyword>
<dbReference type="RefSeq" id="WP_112142255.1">
    <property type="nucleotide sequence ID" value="NZ_PGTO01000001.1"/>
</dbReference>
<dbReference type="OrthoDB" id="6371790at2"/>
<sequence>MMAFAWTAGIAQARDVNVAIGLSLSPYVIPEENRGMEFDIAKQALALEGHVMLPHYGPLGRLLKELEAGQTDAALTQRMETGIKSASYSDVYITYRNYAITLASRDLKIDRLADLTGKSILAFQRAATYLGPDFKAIADANPTYREESRQIIQPTMLFHDRIDVVIADRNIFAWFSRLPEVTAKTDTTQPIRLHALFPPTEYRVAFRDPDLRDAFNRGLGKLRASGEYDRIVARYAPLMAGEGK</sequence>
<dbReference type="SMART" id="SM00062">
    <property type="entry name" value="PBPb"/>
    <property type="match status" value="1"/>
</dbReference>
<proteinExistence type="predicted"/>
<dbReference type="Pfam" id="PF00497">
    <property type="entry name" value="SBP_bac_3"/>
    <property type="match status" value="1"/>
</dbReference>
<accession>A0A364P3Y9</accession>
<gene>
    <name evidence="3" type="ORF">CU669_01825</name>
</gene>
<comment type="caution">
    <text evidence="3">The sequence shown here is derived from an EMBL/GenBank/DDBJ whole genome shotgun (WGS) entry which is preliminary data.</text>
</comment>
<dbReference type="PANTHER" id="PTHR35936:SF25">
    <property type="entry name" value="ABC TRANSPORTER SUBSTRATE-BINDING PROTEIN"/>
    <property type="match status" value="1"/>
</dbReference>
<evidence type="ECO:0000313" key="4">
    <source>
        <dbReference type="Proteomes" id="UP000251075"/>
    </source>
</evidence>
<name>A0A364P3Y9_9PROT</name>
<evidence type="ECO:0000313" key="3">
    <source>
        <dbReference type="EMBL" id="RAU24021.1"/>
    </source>
</evidence>
<dbReference type="InterPro" id="IPR001638">
    <property type="entry name" value="Solute-binding_3/MltF_N"/>
</dbReference>
<evidence type="ECO:0000259" key="2">
    <source>
        <dbReference type="SMART" id="SM00062"/>
    </source>
</evidence>
<organism evidence="3 4">
    <name type="scientific">Paramagnetospirillum kuznetsovii</name>
    <dbReference type="NCBI Taxonomy" id="2053833"/>
    <lineage>
        <taxon>Bacteria</taxon>
        <taxon>Pseudomonadati</taxon>
        <taxon>Pseudomonadota</taxon>
        <taxon>Alphaproteobacteria</taxon>
        <taxon>Rhodospirillales</taxon>
        <taxon>Magnetospirillaceae</taxon>
        <taxon>Paramagnetospirillum</taxon>
    </lineage>
</organism>
<dbReference type="SUPFAM" id="SSF53850">
    <property type="entry name" value="Periplasmic binding protein-like II"/>
    <property type="match status" value="1"/>
</dbReference>
<reference evidence="3 4" key="1">
    <citation type="submission" date="2017-11" db="EMBL/GenBank/DDBJ databases">
        <title>Draft genome sequence of magnetotactic bacterium Magnetospirillum kuznetsovii LBB-42.</title>
        <authorList>
            <person name="Grouzdev D.S."/>
            <person name="Rysina M.S."/>
            <person name="Baslerov R.V."/>
            <person name="Koziaeva V."/>
        </authorList>
    </citation>
    <scope>NUCLEOTIDE SEQUENCE [LARGE SCALE GENOMIC DNA]</scope>
    <source>
        <strain evidence="3 4">LBB-42</strain>
    </source>
</reference>
<dbReference type="EMBL" id="PGTO01000001">
    <property type="protein sequence ID" value="RAU24021.1"/>
    <property type="molecule type" value="Genomic_DNA"/>
</dbReference>
<dbReference type="Gene3D" id="3.40.190.10">
    <property type="entry name" value="Periplasmic binding protein-like II"/>
    <property type="match status" value="2"/>
</dbReference>
<dbReference type="Proteomes" id="UP000251075">
    <property type="component" value="Unassembled WGS sequence"/>
</dbReference>
<protein>
    <recommendedName>
        <fullName evidence="2">Solute-binding protein family 3/N-terminal domain-containing protein</fullName>
    </recommendedName>
</protein>
<feature type="domain" description="Solute-binding protein family 3/N-terminal" evidence="2">
    <location>
        <begin position="15"/>
        <end position="239"/>
    </location>
</feature>
<dbReference type="AlphaFoldDB" id="A0A364P3Y9"/>
<keyword evidence="4" id="KW-1185">Reference proteome</keyword>
<evidence type="ECO:0000256" key="1">
    <source>
        <dbReference type="ARBA" id="ARBA00022729"/>
    </source>
</evidence>
<dbReference type="PANTHER" id="PTHR35936">
    <property type="entry name" value="MEMBRANE-BOUND LYTIC MUREIN TRANSGLYCOSYLASE F"/>
    <property type="match status" value="1"/>
</dbReference>